<keyword evidence="3" id="KW-0677">Repeat</keyword>
<proteinExistence type="predicted"/>
<evidence type="ECO:0000256" key="3">
    <source>
        <dbReference type="ARBA" id="ARBA00022737"/>
    </source>
</evidence>
<sequence>MCYLFGEHVITHDGEFFCRLCQRQFPSFDAIYSHCQAASHHPWCQACKLVFLDKTEFQEHRDDPRYHHFCPDCDSKIDFSDEEQLDAHRAEAHFWCGGCDLICASKRSLNTHLIYEHAACEICFEVFEDMERCRAHMRTHISDEYRCPGCGYKNETFSVIIQHLESSSECGGYQQVMRLVKETPGFRDFYISSSSEFDFYCKSCLRRWSTLGELALHLEAATECEWLLDPDETFSSLRQLLGRRRRQELPQQL</sequence>
<feature type="domain" description="C2H2-type" evidence="7">
    <location>
        <begin position="18"/>
        <end position="40"/>
    </location>
</feature>
<keyword evidence="6" id="KW-0539">Nucleus</keyword>
<dbReference type="SMART" id="SM00355">
    <property type="entry name" value="ZnF_C2H2"/>
    <property type="match status" value="6"/>
</dbReference>
<evidence type="ECO:0000259" key="7">
    <source>
        <dbReference type="PROSITE" id="PS00028"/>
    </source>
</evidence>
<comment type="caution">
    <text evidence="8">The sequence shown here is derived from an EMBL/GenBank/DDBJ whole genome shotgun (WGS) entry which is preliminary data.</text>
</comment>
<dbReference type="GO" id="GO:0008270">
    <property type="term" value="F:zinc ion binding"/>
    <property type="evidence" value="ECO:0007669"/>
    <property type="project" value="UniProtKB-KW"/>
</dbReference>
<dbReference type="GO" id="GO:0005634">
    <property type="term" value="C:nucleus"/>
    <property type="evidence" value="ECO:0007669"/>
    <property type="project" value="UniProtKB-SubCell"/>
</dbReference>
<keyword evidence="2" id="KW-0479">Metal-binding</keyword>
<keyword evidence="4" id="KW-0863">Zinc-finger</keyword>
<evidence type="ECO:0000313" key="9">
    <source>
        <dbReference type="Proteomes" id="UP000190744"/>
    </source>
</evidence>
<organism evidence="8 9">
    <name type="scientific">Penicillium brasilianum</name>
    <dbReference type="NCBI Taxonomy" id="104259"/>
    <lineage>
        <taxon>Eukaryota</taxon>
        <taxon>Fungi</taxon>
        <taxon>Dikarya</taxon>
        <taxon>Ascomycota</taxon>
        <taxon>Pezizomycotina</taxon>
        <taxon>Eurotiomycetes</taxon>
        <taxon>Eurotiomycetidae</taxon>
        <taxon>Eurotiales</taxon>
        <taxon>Aspergillaceae</taxon>
        <taxon>Penicillium</taxon>
    </lineage>
</organism>
<evidence type="ECO:0000313" key="8">
    <source>
        <dbReference type="EMBL" id="OOQ91409.1"/>
    </source>
</evidence>
<dbReference type="PROSITE" id="PS00028">
    <property type="entry name" value="ZINC_FINGER_C2H2_1"/>
    <property type="match status" value="2"/>
</dbReference>
<dbReference type="EMBL" id="LJBN01000002">
    <property type="protein sequence ID" value="OOQ91409.1"/>
    <property type="molecule type" value="Genomic_DNA"/>
</dbReference>
<evidence type="ECO:0000256" key="1">
    <source>
        <dbReference type="ARBA" id="ARBA00004123"/>
    </source>
</evidence>
<keyword evidence="5" id="KW-0862">Zinc</keyword>
<gene>
    <name evidence="8" type="ORF">PEBR_00550</name>
</gene>
<feature type="domain" description="C2H2-type" evidence="7">
    <location>
        <begin position="120"/>
        <end position="140"/>
    </location>
</feature>
<comment type="subcellular location">
    <subcellularLocation>
        <location evidence="1">Nucleus</location>
    </subcellularLocation>
</comment>
<reference evidence="9" key="1">
    <citation type="submission" date="2015-09" db="EMBL/GenBank/DDBJ databases">
        <authorList>
            <person name="Fill T.P."/>
            <person name="Baretta J.F."/>
            <person name="de Almeida L.G."/>
            <person name="Rocha M."/>
            <person name="de Souza D.H."/>
            <person name="Malavazi I."/>
            <person name="Cerdeira L.T."/>
            <person name="Hong H."/>
            <person name="Samborskyy M."/>
            <person name="de Vasconcelos A.T."/>
            <person name="Leadlay P."/>
            <person name="Rodrigues-Filho E."/>
        </authorList>
    </citation>
    <scope>NUCLEOTIDE SEQUENCE [LARGE SCALE GENOMIC DNA]</scope>
    <source>
        <strain evidence="9">LaBioMMi 136</strain>
    </source>
</reference>
<dbReference type="AlphaFoldDB" id="A0A1S9S0T1"/>
<evidence type="ECO:0000256" key="4">
    <source>
        <dbReference type="ARBA" id="ARBA00022771"/>
    </source>
</evidence>
<evidence type="ECO:0000256" key="2">
    <source>
        <dbReference type="ARBA" id="ARBA00022723"/>
    </source>
</evidence>
<accession>A0A1S9S0T1</accession>
<evidence type="ECO:0000256" key="6">
    <source>
        <dbReference type="ARBA" id="ARBA00023242"/>
    </source>
</evidence>
<dbReference type="InterPro" id="IPR050888">
    <property type="entry name" value="ZnF_C2H2-type_TF"/>
</dbReference>
<dbReference type="InterPro" id="IPR013087">
    <property type="entry name" value="Znf_C2H2_type"/>
</dbReference>
<name>A0A1S9S0T1_PENBI</name>
<dbReference type="PANTHER" id="PTHR24406">
    <property type="entry name" value="TRANSCRIPTIONAL REPRESSOR CTCFL-RELATED"/>
    <property type="match status" value="1"/>
</dbReference>
<protein>
    <recommendedName>
        <fullName evidence="7">C2H2-type domain-containing protein</fullName>
    </recommendedName>
</protein>
<dbReference type="Proteomes" id="UP000190744">
    <property type="component" value="Unassembled WGS sequence"/>
</dbReference>
<evidence type="ECO:0000256" key="5">
    <source>
        <dbReference type="ARBA" id="ARBA00022833"/>
    </source>
</evidence>
<dbReference type="Gene3D" id="3.30.160.60">
    <property type="entry name" value="Classic Zinc Finger"/>
    <property type="match status" value="1"/>
</dbReference>